<dbReference type="PROSITE" id="PS50231">
    <property type="entry name" value="RICIN_B_LECTIN"/>
    <property type="match status" value="1"/>
</dbReference>
<organism evidence="2 3">
    <name type="scientific">Fusarium sarcochroum</name>
    <dbReference type="NCBI Taxonomy" id="1208366"/>
    <lineage>
        <taxon>Eukaryota</taxon>
        <taxon>Fungi</taxon>
        <taxon>Dikarya</taxon>
        <taxon>Ascomycota</taxon>
        <taxon>Pezizomycotina</taxon>
        <taxon>Sordariomycetes</taxon>
        <taxon>Hypocreomycetidae</taxon>
        <taxon>Hypocreales</taxon>
        <taxon>Nectriaceae</taxon>
        <taxon>Fusarium</taxon>
        <taxon>Fusarium lateritium species complex</taxon>
    </lineage>
</organism>
<name>A0A8H4X9X4_9HYPO</name>
<comment type="caution">
    <text evidence="2">The sequence shown here is derived from an EMBL/GenBank/DDBJ whole genome shotgun (WGS) entry which is preliminary data.</text>
</comment>
<accession>A0A8H4X9X4</accession>
<dbReference type="AlphaFoldDB" id="A0A8H4X9X4"/>
<dbReference type="InterPro" id="IPR000772">
    <property type="entry name" value="Ricin_B_lectin"/>
</dbReference>
<reference evidence="2" key="2">
    <citation type="submission" date="2020-05" db="EMBL/GenBank/DDBJ databases">
        <authorList>
            <person name="Kim H.-S."/>
            <person name="Proctor R.H."/>
            <person name="Brown D.W."/>
        </authorList>
    </citation>
    <scope>NUCLEOTIDE SEQUENCE</scope>
    <source>
        <strain evidence="2">NRRL 20472</strain>
    </source>
</reference>
<keyword evidence="3" id="KW-1185">Reference proteome</keyword>
<dbReference type="SUPFAM" id="SSF50370">
    <property type="entry name" value="Ricin B-like lectins"/>
    <property type="match status" value="1"/>
</dbReference>
<dbReference type="OrthoDB" id="2131701at2759"/>
<dbReference type="Proteomes" id="UP000622797">
    <property type="component" value="Unassembled WGS sequence"/>
</dbReference>
<dbReference type="EMBL" id="JABEXW010000294">
    <property type="protein sequence ID" value="KAF4966406.1"/>
    <property type="molecule type" value="Genomic_DNA"/>
</dbReference>
<dbReference type="Gene3D" id="2.80.10.50">
    <property type="match status" value="1"/>
</dbReference>
<evidence type="ECO:0000313" key="2">
    <source>
        <dbReference type="EMBL" id="KAF4966406.1"/>
    </source>
</evidence>
<reference evidence="2" key="1">
    <citation type="journal article" date="2020" name="BMC Genomics">
        <title>Correction to: Identification and distribution of gene clusters required for synthesis of sphingolipid metabolism inhibitors in diverse species of the filamentous fungus Fusarium.</title>
        <authorList>
            <person name="Kim H.S."/>
            <person name="Lohmar J.M."/>
            <person name="Busman M."/>
            <person name="Brown D.W."/>
            <person name="Naumann T.A."/>
            <person name="Divon H.H."/>
            <person name="Lysoe E."/>
            <person name="Uhlig S."/>
            <person name="Proctor R.H."/>
        </authorList>
    </citation>
    <scope>NUCLEOTIDE SEQUENCE</scope>
    <source>
        <strain evidence="2">NRRL 20472</strain>
    </source>
</reference>
<protein>
    <recommendedName>
        <fullName evidence="1">Ricin B lectin domain-containing protein</fullName>
    </recommendedName>
</protein>
<feature type="domain" description="Ricin B lectin" evidence="1">
    <location>
        <begin position="48"/>
        <end position="139"/>
    </location>
</feature>
<sequence>MPSNEPQFRFKANLQSGSGNAYVDLNRGGGQDPAVIAFNNNTESSNSNQIWEFYSVPGFETRVVVKNSGKQFVLSAGNDGQNAQCSASPNVWDAAAQWYLEGAEVGDVKNGAVVRLRNVKYANSYLDLAGGNTKNETAFLVFPGHGGPNQSFKITRR</sequence>
<dbReference type="InterPro" id="IPR035992">
    <property type="entry name" value="Ricin_B-like_lectins"/>
</dbReference>
<proteinExistence type="predicted"/>
<dbReference type="Pfam" id="PF14200">
    <property type="entry name" value="RicinB_lectin_2"/>
    <property type="match status" value="1"/>
</dbReference>
<evidence type="ECO:0000313" key="3">
    <source>
        <dbReference type="Proteomes" id="UP000622797"/>
    </source>
</evidence>
<evidence type="ECO:0000259" key="1">
    <source>
        <dbReference type="Pfam" id="PF14200"/>
    </source>
</evidence>
<gene>
    <name evidence="2" type="ORF">FSARC_5915</name>
</gene>